<dbReference type="PANTHER" id="PTHR37829:SF3">
    <property type="entry name" value="PROTEIN JAYE-RELATED"/>
    <property type="match status" value="1"/>
</dbReference>
<gene>
    <name evidence="3" type="ORF">PX52LOC_01690</name>
</gene>
<name>A0A5C1A9T5_9BACT</name>
<dbReference type="RefSeq" id="WP_149109660.1">
    <property type="nucleotide sequence ID" value="NZ_CP042425.1"/>
</dbReference>
<dbReference type="Pfam" id="PF04865">
    <property type="entry name" value="Baseplate_J"/>
    <property type="match status" value="1"/>
</dbReference>
<dbReference type="AlphaFoldDB" id="A0A5C1A9T5"/>
<dbReference type="PANTHER" id="PTHR37829">
    <property type="entry name" value="PHAGE-LIKE ELEMENT PBSX PROTEIN XKDT"/>
    <property type="match status" value="1"/>
</dbReference>
<dbReference type="OrthoDB" id="2554267at2"/>
<evidence type="ECO:0000259" key="2">
    <source>
        <dbReference type="Pfam" id="PF26079"/>
    </source>
</evidence>
<sequence>MALPTNTFNQIVSNIATAIQASASAALNFTAGSVLRAISEAVAGVALWLQAIILQVLTLTRAATSSGTDLDTWCADFGFFRLSALNSTGQVTFSRFTATAQAVVPINAPVQTTDGTQKFFVTIDTTNSAYSAGLGGYVLPANTTSVNVPVQAVTPGAAGNVHASTVTVITTAIPNVDTVTNTAAFLNGLDAESDAAFRWRFVLFLASLSKATKAAIASAVAGVQQGLNSTITENEDYSGAVDMGYFYVVVDDGTGFASSTLLASVNAAIEAVRGFTISFGVFAPSLLTANVGMAITSAPGYDHATVVGNVGLALTNFLNSLKLGVSVPYTQIASVAYGVAGVQNVTGVTINSGTTDLSADQKHRVIAGIMTIS</sequence>
<protein>
    <submittedName>
        <fullName evidence="3">Uncharacterized protein</fullName>
    </submittedName>
</protein>
<dbReference type="EMBL" id="CP042425">
    <property type="protein sequence ID" value="QEL14796.1"/>
    <property type="molecule type" value="Genomic_DNA"/>
</dbReference>
<dbReference type="InterPro" id="IPR006949">
    <property type="entry name" value="Barrel_Baseplate_J-like"/>
</dbReference>
<dbReference type="Proteomes" id="UP000324974">
    <property type="component" value="Chromosome"/>
</dbReference>
<dbReference type="KEGG" id="lrs:PX52LOC_01690"/>
<feature type="domain" description="Baseplate protein J-like barrel" evidence="1">
    <location>
        <begin position="95"/>
        <end position="188"/>
    </location>
</feature>
<dbReference type="InterPro" id="IPR052399">
    <property type="entry name" value="Phage_Baseplate_Assmbl_Protein"/>
</dbReference>
<evidence type="ECO:0000259" key="1">
    <source>
        <dbReference type="Pfam" id="PF04865"/>
    </source>
</evidence>
<organism evidence="3 4">
    <name type="scientific">Limnoglobus roseus</name>
    <dbReference type="NCBI Taxonomy" id="2598579"/>
    <lineage>
        <taxon>Bacteria</taxon>
        <taxon>Pseudomonadati</taxon>
        <taxon>Planctomycetota</taxon>
        <taxon>Planctomycetia</taxon>
        <taxon>Gemmatales</taxon>
        <taxon>Gemmataceae</taxon>
        <taxon>Limnoglobus</taxon>
    </lineage>
</organism>
<evidence type="ECO:0000313" key="3">
    <source>
        <dbReference type="EMBL" id="QEL14796.1"/>
    </source>
</evidence>
<evidence type="ECO:0000313" key="4">
    <source>
        <dbReference type="Proteomes" id="UP000324974"/>
    </source>
</evidence>
<proteinExistence type="predicted"/>
<accession>A0A5C1A9T5</accession>
<dbReference type="Pfam" id="PF26079">
    <property type="entry name" value="Baseplate_J_C"/>
    <property type="match status" value="1"/>
</dbReference>
<reference evidence="4" key="1">
    <citation type="submission" date="2019-08" db="EMBL/GenBank/DDBJ databases">
        <title>Limnoglobus roseus gen. nov., sp. nov., a novel freshwater planctomycete with a giant genome from the family Gemmataceae.</title>
        <authorList>
            <person name="Kulichevskaya I.S."/>
            <person name="Naumoff D.G."/>
            <person name="Miroshnikov K."/>
            <person name="Ivanova A."/>
            <person name="Philippov D.A."/>
            <person name="Hakobyan A."/>
            <person name="Rijpstra I.C."/>
            <person name="Sinninghe Damste J.S."/>
            <person name="Liesack W."/>
            <person name="Dedysh S.N."/>
        </authorList>
    </citation>
    <scope>NUCLEOTIDE SEQUENCE [LARGE SCALE GENOMIC DNA]</scope>
    <source>
        <strain evidence="4">PX52</strain>
    </source>
</reference>
<feature type="domain" description="Baseplate J-like C-terminal" evidence="2">
    <location>
        <begin position="290"/>
        <end position="362"/>
    </location>
</feature>
<keyword evidence="4" id="KW-1185">Reference proteome</keyword>
<dbReference type="InterPro" id="IPR058530">
    <property type="entry name" value="Baseplate_J-like_C"/>
</dbReference>